<evidence type="ECO:0000256" key="1">
    <source>
        <dbReference type="SAM" id="SignalP"/>
    </source>
</evidence>
<dbReference type="EMBL" id="LYPC01000014">
    <property type="protein sequence ID" value="OCT15205.1"/>
    <property type="molecule type" value="Genomic_DNA"/>
</dbReference>
<evidence type="ECO:0000259" key="2">
    <source>
        <dbReference type="Pfam" id="PF12010"/>
    </source>
</evidence>
<dbReference type="PANTHER" id="PTHR43649">
    <property type="entry name" value="ARABINOSE-BINDING PROTEIN-RELATED"/>
    <property type="match status" value="1"/>
</dbReference>
<dbReference type="InterPro" id="IPR006059">
    <property type="entry name" value="SBP"/>
</dbReference>
<feature type="domain" description="DUF3502" evidence="2">
    <location>
        <begin position="441"/>
        <end position="508"/>
    </location>
</feature>
<feature type="chain" id="PRO_5039023473" description="DUF3502 domain-containing protein" evidence="1">
    <location>
        <begin position="28"/>
        <end position="512"/>
    </location>
</feature>
<protein>
    <recommendedName>
        <fullName evidence="2">DUF3502 domain-containing protein</fullName>
    </recommendedName>
</protein>
<dbReference type="Proteomes" id="UP000093309">
    <property type="component" value="Unassembled WGS sequence"/>
</dbReference>
<dbReference type="Pfam" id="PF01547">
    <property type="entry name" value="SBP_bac_1"/>
    <property type="match status" value="1"/>
</dbReference>
<evidence type="ECO:0000313" key="4">
    <source>
        <dbReference type="Proteomes" id="UP000093309"/>
    </source>
</evidence>
<name>A0A1C1A3S8_9BACL</name>
<keyword evidence="4" id="KW-1185">Reference proteome</keyword>
<dbReference type="AlphaFoldDB" id="A0A1C1A3S8"/>
<keyword evidence="1" id="KW-0732">Signal</keyword>
<proteinExistence type="predicted"/>
<dbReference type="Gene3D" id="3.40.190.10">
    <property type="entry name" value="Periplasmic binding protein-like II"/>
    <property type="match status" value="1"/>
</dbReference>
<evidence type="ECO:0000313" key="3">
    <source>
        <dbReference type="EMBL" id="OCT15205.1"/>
    </source>
</evidence>
<comment type="caution">
    <text evidence="3">The sequence shown here is derived from an EMBL/GenBank/DDBJ whole genome shotgun (WGS) entry which is preliminary data.</text>
</comment>
<dbReference type="PROSITE" id="PS51257">
    <property type="entry name" value="PROKAR_LIPOPROTEIN"/>
    <property type="match status" value="1"/>
</dbReference>
<feature type="signal peptide" evidence="1">
    <location>
        <begin position="1"/>
        <end position="27"/>
    </location>
</feature>
<dbReference type="Pfam" id="PF12010">
    <property type="entry name" value="DUF3502"/>
    <property type="match status" value="1"/>
</dbReference>
<accession>A0A1C1A3S8</accession>
<dbReference type="STRING" id="512399.A8709_13970"/>
<dbReference type="InterPro" id="IPR050490">
    <property type="entry name" value="Bact_solute-bd_prot1"/>
</dbReference>
<reference evidence="4" key="1">
    <citation type="submission" date="2016-05" db="EMBL/GenBank/DDBJ databases">
        <title>Paenibacillus oryzae. sp. nov., isolated from the rice root.</title>
        <authorList>
            <person name="Zhang J."/>
            <person name="Zhang X."/>
        </authorList>
    </citation>
    <scope>NUCLEOTIDE SEQUENCE [LARGE SCALE GENOMIC DNA]</scope>
    <source>
        <strain evidence="4">KCTC13222</strain>
    </source>
</reference>
<dbReference type="SUPFAM" id="SSF53850">
    <property type="entry name" value="Periplasmic binding protein-like II"/>
    <property type="match status" value="1"/>
</dbReference>
<gene>
    <name evidence="3" type="ORF">A8709_13970</name>
</gene>
<dbReference type="PANTHER" id="PTHR43649:SF17">
    <property type="entry name" value="ABC TRANSPORTER SOLUTE BINDING PROTEIN-SUGAR TRANSPORT"/>
    <property type="match status" value="1"/>
</dbReference>
<dbReference type="InterPro" id="IPR022627">
    <property type="entry name" value="DUF3502"/>
</dbReference>
<sequence length="512" mass="56208">MFRVKMFKTLTMMTVVMVAATSLVGCAKDSTSEATTKPSSSTKVAATPTAATLAPVKLKWVLRIPVQKEGEAVLTEVNKILKEKINATLDIQFIEAAAYAEKTKLMIAAGEDFDIMFTAAGYNFYDNVAKGAFVPMDELLTKYAPKAYAQIPPSFWNAMKVNNKVYGFPNYQIAARQSAFNFRKDIVDKYSIDVNAMKKMEDLEPAFAKMKAGESADKFIFNPGNALATLDVMNYMKLETLGSDGSPGAIEAVGSDYKVINQFEHPAFVNFVKLMKNWSEKGYINKDLALVKDPTELLKSGKILSSGLGTYKPGVEAETKARYNYDAAFGTMTDPLVTTGSVTGTMQAISRTSKNPERAMMFLELMNTDKQLYNMVLYGLEGKNYKKTGDNSIELIPDSGYATNVAWMLGDQLNAYLLPGVATDIPQKTDQLNKSAKASRIMGFSFDAEPVKAELAQAKTVTDKYLLGLAYGMMDVDSTLATMNKELKAAGMDKIIAEKQKQLDAWVAANKK</sequence>
<organism evidence="3 4">
    <name type="scientific">Paenibacillus pectinilyticus</name>
    <dbReference type="NCBI Taxonomy" id="512399"/>
    <lineage>
        <taxon>Bacteria</taxon>
        <taxon>Bacillati</taxon>
        <taxon>Bacillota</taxon>
        <taxon>Bacilli</taxon>
        <taxon>Bacillales</taxon>
        <taxon>Paenibacillaceae</taxon>
        <taxon>Paenibacillus</taxon>
    </lineage>
</organism>